<accession>C1C5F1</accession>
<reference evidence="2" key="1">
    <citation type="journal article" date="2010" name="Genome Biol.">
        <title>Structure and dynamics of the pan-genome of Streptococcus pneumoniae and closely related species.</title>
        <authorList>
            <person name="Donati C."/>
            <person name="Hiller N.L."/>
            <person name="Tettelin H."/>
            <person name="Muzzi A."/>
            <person name="Croucher N.J."/>
            <person name="Angiuoli S.V."/>
            <person name="Oggioni M."/>
            <person name="Dunning Hotopp J.C."/>
            <person name="Hu F.Z."/>
            <person name="Riley D.R."/>
            <person name="Covacci A."/>
            <person name="Mitchell T.J."/>
            <person name="Bentley S.D."/>
            <person name="Kilian M."/>
            <person name="Ehrlich G.D."/>
            <person name="Rappuoli R."/>
            <person name="Moxon E.R."/>
            <person name="Masignani V."/>
        </authorList>
    </citation>
    <scope>NUCLEOTIDE SEQUENCE [LARGE SCALE GENOMIC DNA]</scope>
    <source>
        <strain evidence="2">70585</strain>
    </source>
</reference>
<gene>
    <name evidence="1" type="ordered locus">SP70585_0485</name>
</gene>
<sequence>MFHQGSFLFYKQFILFENLFKPRQLPSATSKQYFELTSSVLFTTSKQCFEQSAASFLVCSLISLSVKLFHCQSISFLGAESKKKSTESVSADKKGSL</sequence>
<evidence type="ECO:0000313" key="2">
    <source>
        <dbReference type="Proteomes" id="UP000002211"/>
    </source>
</evidence>
<dbReference type="HOGENOM" id="CLU_2345511_0_0_9"/>
<dbReference type="AlphaFoldDB" id="C1C5F1"/>
<dbReference type="KEGG" id="snm:SP70585_0485"/>
<dbReference type="Proteomes" id="UP000002211">
    <property type="component" value="Chromosome"/>
</dbReference>
<proteinExistence type="predicted"/>
<protein>
    <submittedName>
        <fullName evidence="1">Uncharacterized protein</fullName>
    </submittedName>
</protein>
<dbReference type="EMBL" id="CP000918">
    <property type="protein sequence ID" value="ACO17992.1"/>
    <property type="molecule type" value="Genomic_DNA"/>
</dbReference>
<evidence type="ECO:0000313" key="1">
    <source>
        <dbReference type="EMBL" id="ACO17992.1"/>
    </source>
</evidence>
<organism evidence="1 2">
    <name type="scientific">Streptococcus pneumoniae (strain 70585)</name>
    <dbReference type="NCBI Taxonomy" id="488221"/>
    <lineage>
        <taxon>Bacteria</taxon>
        <taxon>Bacillati</taxon>
        <taxon>Bacillota</taxon>
        <taxon>Bacilli</taxon>
        <taxon>Lactobacillales</taxon>
        <taxon>Streptococcaceae</taxon>
        <taxon>Streptococcus</taxon>
    </lineage>
</organism>
<name>C1C5F1_STRP7</name>